<dbReference type="AlphaFoldDB" id="A0A2G9H5Z9"/>
<keyword evidence="7" id="KW-1185">Reference proteome</keyword>
<keyword evidence="2 3" id="KW-0677">Repeat</keyword>
<gene>
    <name evidence="6" type="ORF">CDL12_14436</name>
</gene>
<organism evidence="6 7">
    <name type="scientific">Handroanthus impetiginosus</name>
    <dbReference type="NCBI Taxonomy" id="429701"/>
    <lineage>
        <taxon>Eukaryota</taxon>
        <taxon>Viridiplantae</taxon>
        <taxon>Streptophyta</taxon>
        <taxon>Embryophyta</taxon>
        <taxon>Tracheophyta</taxon>
        <taxon>Spermatophyta</taxon>
        <taxon>Magnoliopsida</taxon>
        <taxon>eudicotyledons</taxon>
        <taxon>Gunneridae</taxon>
        <taxon>Pentapetalae</taxon>
        <taxon>asterids</taxon>
        <taxon>lamiids</taxon>
        <taxon>Lamiales</taxon>
        <taxon>Bignoniaceae</taxon>
        <taxon>Crescentiina</taxon>
        <taxon>Tabebuia alliance</taxon>
        <taxon>Handroanthus</taxon>
    </lineage>
</organism>
<feature type="coiled-coil region" evidence="4">
    <location>
        <begin position="179"/>
        <end position="242"/>
    </location>
</feature>
<name>A0A2G9H5Z9_9LAMI</name>
<accession>A0A2G9H5Z9</accession>
<dbReference type="SUPFAM" id="SSF81923">
    <property type="entry name" value="Double Clp-N motif"/>
    <property type="match status" value="1"/>
</dbReference>
<evidence type="ECO:0000313" key="7">
    <source>
        <dbReference type="Proteomes" id="UP000231279"/>
    </source>
</evidence>
<evidence type="ECO:0000256" key="4">
    <source>
        <dbReference type="SAM" id="Coils"/>
    </source>
</evidence>
<dbReference type="PANTHER" id="PTHR43572:SF31">
    <property type="entry name" value="PROTEIN SMAX1-LIKE 3"/>
    <property type="match status" value="1"/>
</dbReference>
<dbReference type="PANTHER" id="PTHR43572">
    <property type="entry name" value="CHAPERONE PROTEIN CLPD, CHLOROPLASTIC"/>
    <property type="match status" value="1"/>
</dbReference>
<dbReference type="Pfam" id="PF23569">
    <property type="entry name" value="NBD_SMAX1"/>
    <property type="match status" value="1"/>
</dbReference>
<dbReference type="Pfam" id="PF02861">
    <property type="entry name" value="Clp_N"/>
    <property type="match status" value="1"/>
</dbReference>
<dbReference type="InterPro" id="IPR004176">
    <property type="entry name" value="Clp_R_N"/>
</dbReference>
<comment type="caution">
    <text evidence="6">The sequence shown here is derived from an EMBL/GenBank/DDBJ whole genome shotgun (WGS) entry which is preliminary data.</text>
</comment>
<sequence length="773" mass="86460">MRAGGFALPHALTPEATAVVKQAVVLAKRRGHAQVTPLHVANTMLSASSGLFRAACQEAHAHPLQCKALELCFNVALNRLPASSSSPILGPHSHHPSISNALVATFKRAQAHQRRGSIESQQQPILAVKIELEQLIISILDDPSVSRVMKEAGFSSTQVKNNVEKAISFSLDLSKDKSKEKQNTLLTQNERKLEQIKNEDVNLVIEALSRKRKSLVIVGESISNLENTVKGLMNMVEKGEVQEDLKELKFVTMRPLYSFCNLQREDVEQEIGELTCLVKSLVGKGVILYLGDFKWISDYRVQERGYYCAVEHVIMELGRLVWGIGEVGRFWLMGIATFETYMRCRNGCYNSLETLWGLHPVTIPANGLGLSLVSDQRNEEIEGRQRINRPEINEVIDLCGDCSVKFEDEAGNMQASKELTLSNLPPWLRGESRRLSNNDQISEGIRDLYNKWNSFCTSAHKQPQVQETLTLRSPEPNQNRTFSPIIMQENTDWQNMFSSNPSSTMNSASSSDIIEIETMQRFKEFNAENLNILCNALEKKVPWQKEIIPDIAGTVLQSRSGMLRRKAKTKVNSSDPKQDTWLLFLGPDIQAKEIVARELARVVFGFRSKFITIGFSSFVSSSDDCHGNKRGRDEESCMSYMEKFGHAVKADPHRVFYLEDLDQVDYLSQMGIKRAIESGRISDGNGEEVGLCDAIVVLSCDGFSFRSRVCSPMKNVGNRADAAGSGGEGETRGCVSLDLNLSFDDENVEDVSVDDLGIFEYVDRRVTFKIQDL</sequence>
<dbReference type="STRING" id="429701.A0A2G9H5Z9"/>
<dbReference type="InterPro" id="IPR036628">
    <property type="entry name" value="Clp_N_dom_sf"/>
</dbReference>
<dbReference type="EMBL" id="NKXS01002577">
    <property type="protein sequence ID" value="PIN12946.1"/>
    <property type="molecule type" value="Genomic_DNA"/>
</dbReference>
<comment type="similarity">
    <text evidence="1">Belongs to the ClpA/ClpB family.</text>
</comment>
<dbReference type="OrthoDB" id="750498at2759"/>
<evidence type="ECO:0000259" key="5">
    <source>
        <dbReference type="PROSITE" id="PS51903"/>
    </source>
</evidence>
<dbReference type="Gene3D" id="3.40.50.300">
    <property type="entry name" value="P-loop containing nucleotide triphosphate hydrolases"/>
    <property type="match status" value="1"/>
</dbReference>
<evidence type="ECO:0000256" key="2">
    <source>
        <dbReference type="ARBA" id="ARBA00022737"/>
    </source>
</evidence>
<protein>
    <submittedName>
        <fullName evidence="6">Chaperone HSP104</fullName>
    </submittedName>
</protein>
<dbReference type="InterPro" id="IPR027417">
    <property type="entry name" value="P-loop_NTPase"/>
</dbReference>
<dbReference type="InterPro" id="IPR058680">
    <property type="entry name" value="NBD_SMAX1-like"/>
</dbReference>
<reference evidence="7" key="1">
    <citation type="journal article" date="2018" name="Gigascience">
        <title>Genome assembly of the Pink Ipe (Handroanthus impetiginosus, Bignoniaceae), a highly valued, ecologically keystone Neotropical timber forest tree.</title>
        <authorList>
            <person name="Silva-Junior O.B."/>
            <person name="Grattapaglia D."/>
            <person name="Novaes E."/>
            <person name="Collevatti R.G."/>
        </authorList>
    </citation>
    <scope>NUCLEOTIDE SEQUENCE [LARGE SCALE GENOMIC DNA]</scope>
    <source>
        <strain evidence="7">cv. UFG-1</strain>
    </source>
</reference>
<keyword evidence="4" id="KW-0175">Coiled coil</keyword>
<feature type="domain" description="Clp R" evidence="5">
    <location>
        <begin position="9"/>
        <end position="170"/>
    </location>
</feature>
<evidence type="ECO:0000256" key="1">
    <source>
        <dbReference type="ARBA" id="ARBA00008675"/>
    </source>
</evidence>
<proteinExistence type="inferred from homology"/>
<dbReference type="PROSITE" id="PS51903">
    <property type="entry name" value="CLP_R"/>
    <property type="match status" value="1"/>
</dbReference>
<dbReference type="Proteomes" id="UP000231279">
    <property type="component" value="Unassembled WGS sequence"/>
</dbReference>
<evidence type="ECO:0000256" key="3">
    <source>
        <dbReference type="PROSITE-ProRule" id="PRU01251"/>
    </source>
</evidence>
<evidence type="ECO:0000313" key="6">
    <source>
        <dbReference type="EMBL" id="PIN12946.1"/>
    </source>
</evidence>
<dbReference type="InterPro" id="IPR051650">
    <property type="entry name" value="SL_signaling_regulator"/>
</dbReference>
<dbReference type="Gene3D" id="1.10.1780.10">
    <property type="entry name" value="Clp, N-terminal domain"/>
    <property type="match status" value="1"/>
</dbReference>